<sequence length="137" mass="13932">MSNEYDRTLMHAPSSYASPAPAGDPVRAFDRGFGASSDGCSALGQFAMLGAVIGGSAAAGANIRRLQRQEIDALGALADTGRAALATAAASAVAAAAAGAVQRQGLLRLGVLFASGTAVMYGIQRYLERDIEQEVKS</sequence>
<dbReference type="RefSeq" id="WP_201247019.1">
    <property type="nucleotide sequence ID" value="NZ_NHSF01000078.1"/>
</dbReference>
<gene>
    <name evidence="1" type="ORF">CCR82_16965</name>
</gene>
<evidence type="ECO:0000313" key="2">
    <source>
        <dbReference type="Proteomes" id="UP001296967"/>
    </source>
</evidence>
<organism evidence="1 2">
    <name type="scientific">Halochromatium salexigens</name>
    <name type="common">Chromatium salexigens</name>
    <dbReference type="NCBI Taxonomy" id="49447"/>
    <lineage>
        <taxon>Bacteria</taxon>
        <taxon>Pseudomonadati</taxon>
        <taxon>Pseudomonadota</taxon>
        <taxon>Gammaproteobacteria</taxon>
        <taxon>Chromatiales</taxon>
        <taxon>Chromatiaceae</taxon>
        <taxon>Halochromatium</taxon>
    </lineage>
</organism>
<dbReference type="Pfam" id="PF26373">
    <property type="entry name" value="MamC"/>
    <property type="match status" value="1"/>
</dbReference>
<dbReference type="AlphaFoldDB" id="A0AAJ0XHU2"/>
<proteinExistence type="predicted"/>
<reference evidence="1" key="1">
    <citation type="submission" date="2017-05" db="EMBL/GenBank/DDBJ databases">
        <authorList>
            <person name="Imhoff J.F."/>
            <person name="Rahn T."/>
            <person name="Kuenzel S."/>
            <person name="Neulinger S.C."/>
        </authorList>
    </citation>
    <scope>NUCLEOTIDE SEQUENCE</scope>
    <source>
        <strain evidence="1">DSM 4395</strain>
    </source>
</reference>
<protein>
    <submittedName>
        <fullName evidence="1">Uncharacterized protein</fullName>
    </submittedName>
</protein>
<dbReference type="EMBL" id="NHSF01000078">
    <property type="protein sequence ID" value="MBK5932176.1"/>
    <property type="molecule type" value="Genomic_DNA"/>
</dbReference>
<dbReference type="InterPro" id="IPR058956">
    <property type="entry name" value="MamC"/>
</dbReference>
<dbReference type="Proteomes" id="UP001296967">
    <property type="component" value="Unassembled WGS sequence"/>
</dbReference>
<reference evidence="1" key="2">
    <citation type="journal article" date="2020" name="Microorganisms">
        <title>Osmotic Adaptation and Compatible Solute Biosynthesis of Phototrophic Bacteria as Revealed from Genome Analyses.</title>
        <authorList>
            <person name="Imhoff J.F."/>
            <person name="Rahn T."/>
            <person name="Kunzel S."/>
            <person name="Keller A."/>
            <person name="Neulinger S.C."/>
        </authorList>
    </citation>
    <scope>NUCLEOTIDE SEQUENCE</scope>
    <source>
        <strain evidence="1">DSM 4395</strain>
    </source>
</reference>
<keyword evidence="2" id="KW-1185">Reference proteome</keyword>
<comment type="caution">
    <text evidence="1">The sequence shown here is derived from an EMBL/GenBank/DDBJ whole genome shotgun (WGS) entry which is preliminary data.</text>
</comment>
<evidence type="ECO:0000313" key="1">
    <source>
        <dbReference type="EMBL" id="MBK5932176.1"/>
    </source>
</evidence>
<name>A0AAJ0XHU2_HALSE</name>
<accession>A0AAJ0XHU2</accession>